<keyword evidence="1 2" id="KW-0732">Signal</keyword>
<evidence type="ECO:0000313" key="3">
    <source>
        <dbReference type="EMBL" id="UQN15499.1"/>
    </source>
</evidence>
<dbReference type="PANTHER" id="PTHR30006">
    <property type="entry name" value="THIAMINE-BINDING PERIPLASMIC PROTEIN-RELATED"/>
    <property type="match status" value="1"/>
</dbReference>
<organism evidence="3">
    <name type="scientific">Gulosibacter sediminis</name>
    <dbReference type="NCBI Taxonomy" id="1729695"/>
    <lineage>
        <taxon>Bacteria</taxon>
        <taxon>Bacillati</taxon>
        <taxon>Actinomycetota</taxon>
        <taxon>Actinomycetes</taxon>
        <taxon>Micrococcales</taxon>
        <taxon>Microbacteriaceae</taxon>
        <taxon>Gulosibacter</taxon>
    </lineage>
</organism>
<dbReference type="NCBIfam" id="TIGR01254">
    <property type="entry name" value="sfuA"/>
    <property type="match status" value="1"/>
</dbReference>
<protein>
    <submittedName>
        <fullName evidence="3">Thiamine ABC transporter substrate-binding protein</fullName>
    </submittedName>
</protein>
<dbReference type="PROSITE" id="PS51257">
    <property type="entry name" value="PROKAR_LIPOPROTEIN"/>
    <property type="match status" value="1"/>
</dbReference>
<evidence type="ECO:0000256" key="1">
    <source>
        <dbReference type="ARBA" id="ARBA00022729"/>
    </source>
</evidence>
<dbReference type="InterPro" id="IPR005948">
    <property type="entry name" value="ThiB-like"/>
</dbReference>
<feature type="signal peptide" evidence="2">
    <location>
        <begin position="1"/>
        <end position="28"/>
    </location>
</feature>
<feature type="chain" id="PRO_5045503937" evidence="2">
    <location>
        <begin position="29"/>
        <end position="350"/>
    </location>
</feature>
<reference evidence="3" key="1">
    <citation type="submission" date="2022-05" db="EMBL/GenBank/DDBJ databases">
        <title>Complete genome sequence of toluene-degrading Gulosibacter sediminis strain ACHW.36C.</title>
        <authorList>
            <person name="Wai A.C."/>
            <person name="Lai G.K."/>
            <person name="Griffin S.D."/>
            <person name="Leung F.C."/>
        </authorList>
    </citation>
    <scope>NUCLEOTIDE SEQUENCE [LARGE SCALE GENOMIC DNA]</scope>
    <source>
        <strain evidence="3">ACHW.36C</strain>
    </source>
</reference>
<proteinExistence type="predicted"/>
<accession>A0ABY4MZQ9</accession>
<sequence>MLRRSSTRLTSTAALAATALLLSGCTLVGGTGANEPSSSASGTVTMLTHDSFNVSDELIAEFESATGYDLVITSPGDAGVVTSQLLLAGDAPGVDGVYGLDNYSAQTVIDADVLAPYTSPNLPASAGALTLSDELTPIDQGQVCVNIDHEWFEENGVDEPTTLDDLATDEYAPLLAVTNPLTSSPGLAFLVATVAEYGDGWQDYWQQLLDGGAKVEGSWSDVYYVDFSGAEGEGEFPLVLSYSSSPAESGGTTGVLEASCTTQVEYAGVTKGAENPTGAQAFIDFMLSEDFQQALPESMYMYPVDDAVELPSEWAQHASLVEEPLDLDPAEVATNRDAWLEEWNTLYEAS</sequence>
<dbReference type="PANTHER" id="PTHR30006:SF2">
    <property type="entry name" value="ABC TRANSPORTER SUBSTRATE-BINDING PROTEIN"/>
    <property type="match status" value="1"/>
</dbReference>
<dbReference type="SUPFAM" id="SSF53850">
    <property type="entry name" value="Periplasmic binding protein-like II"/>
    <property type="match status" value="1"/>
</dbReference>
<gene>
    <name evidence="3" type="ORF">M3M28_03270</name>
</gene>
<evidence type="ECO:0000256" key="2">
    <source>
        <dbReference type="SAM" id="SignalP"/>
    </source>
</evidence>
<dbReference type="EMBL" id="CP097160">
    <property type="protein sequence ID" value="UQN15499.1"/>
    <property type="molecule type" value="Genomic_DNA"/>
</dbReference>
<dbReference type="Gene3D" id="3.40.190.10">
    <property type="entry name" value="Periplasmic binding protein-like II"/>
    <property type="match status" value="2"/>
</dbReference>
<dbReference type="Pfam" id="PF13343">
    <property type="entry name" value="SBP_bac_6"/>
    <property type="match status" value="1"/>
</dbReference>
<name>A0ABY4MZQ9_9MICO</name>